<reference evidence="2" key="1">
    <citation type="journal article" date="2019" name="Int. J. Syst. Evol. Microbiol.">
        <title>The Global Catalogue of Microorganisms (GCM) 10K type strain sequencing project: providing services to taxonomists for standard genome sequencing and annotation.</title>
        <authorList>
            <consortium name="The Broad Institute Genomics Platform"/>
            <consortium name="The Broad Institute Genome Sequencing Center for Infectious Disease"/>
            <person name="Wu L."/>
            <person name="Ma J."/>
        </authorList>
    </citation>
    <scope>NUCLEOTIDE SEQUENCE [LARGE SCALE GENOMIC DNA]</scope>
    <source>
        <strain evidence="2">DT92</strain>
    </source>
</reference>
<dbReference type="CDD" id="cd04647">
    <property type="entry name" value="LbH_MAT_like"/>
    <property type="match status" value="1"/>
</dbReference>
<evidence type="ECO:0000313" key="2">
    <source>
        <dbReference type="Proteomes" id="UP001597344"/>
    </source>
</evidence>
<protein>
    <recommendedName>
        <fullName evidence="3">Acyltransferase</fullName>
    </recommendedName>
</protein>
<dbReference type="PANTHER" id="PTHR23416">
    <property type="entry name" value="SIALIC ACID SYNTHASE-RELATED"/>
    <property type="match status" value="1"/>
</dbReference>
<dbReference type="EMBL" id="JBHUHY010000003">
    <property type="protein sequence ID" value="MFD2186232.1"/>
    <property type="molecule type" value="Genomic_DNA"/>
</dbReference>
<dbReference type="InterPro" id="IPR011004">
    <property type="entry name" value="Trimer_LpxA-like_sf"/>
</dbReference>
<dbReference type="InterPro" id="IPR051159">
    <property type="entry name" value="Hexapeptide_acetyltransf"/>
</dbReference>
<proteinExistence type="predicted"/>
<sequence length="207" mass="23072">MLFFLLRYYYRIKPQISGFIFKLLFSHKKLKIGKNFQCDTFPKVLLDKTASIEIGNNVIFRRNVELRAHGTSKVNIGDNCRIDRGVRILGANKAQIVFEEGVRMGLYTVLNGGDSIRIGKKSLVSGYVYLQTSMHNYEGNSSIQKQGYTHAPIDLGNDIWLGTHVVIFPGTTLGDKSIVGSSSVVNQSFDQNSIVAGIPAKLIKKRS</sequence>
<dbReference type="SUPFAM" id="SSF51161">
    <property type="entry name" value="Trimeric LpxA-like enzymes"/>
    <property type="match status" value="1"/>
</dbReference>
<keyword evidence="2" id="KW-1185">Reference proteome</keyword>
<accession>A0ABW5AVS3</accession>
<evidence type="ECO:0000313" key="1">
    <source>
        <dbReference type="EMBL" id="MFD2186232.1"/>
    </source>
</evidence>
<dbReference type="Gene3D" id="2.160.10.10">
    <property type="entry name" value="Hexapeptide repeat proteins"/>
    <property type="match status" value="2"/>
</dbReference>
<comment type="caution">
    <text evidence="1">The sequence shown here is derived from an EMBL/GenBank/DDBJ whole genome shotgun (WGS) entry which is preliminary data.</text>
</comment>
<organism evidence="1 2">
    <name type="scientific">Aquimarina celericrescens</name>
    <dbReference type="NCBI Taxonomy" id="1964542"/>
    <lineage>
        <taxon>Bacteria</taxon>
        <taxon>Pseudomonadati</taxon>
        <taxon>Bacteroidota</taxon>
        <taxon>Flavobacteriia</taxon>
        <taxon>Flavobacteriales</taxon>
        <taxon>Flavobacteriaceae</taxon>
        <taxon>Aquimarina</taxon>
    </lineage>
</organism>
<name>A0ABW5AVS3_9FLAO</name>
<evidence type="ECO:0008006" key="3">
    <source>
        <dbReference type="Google" id="ProtNLM"/>
    </source>
</evidence>
<dbReference type="RefSeq" id="WP_378319211.1">
    <property type="nucleotide sequence ID" value="NZ_JBHUHY010000003.1"/>
</dbReference>
<dbReference type="Proteomes" id="UP001597344">
    <property type="component" value="Unassembled WGS sequence"/>
</dbReference>
<dbReference type="PANTHER" id="PTHR23416:SF78">
    <property type="entry name" value="LIPOPOLYSACCHARIDE BIOSYNTHESIS O-ACETYL TRANSFERASE WBBJ-RELATED"/>
    <property type="match status" value="1"/>
</dbReference>
<gene>
    <name evidence="1" type="ORF">ACFSJT_05470</name>
</gene>